<evidence type="ECO:0000313" key="3">
    <source>
        <dbReference type="EMBL" id="PMD60143.1"/>
    </source>
</evidence>
<keyword evidence="4" id="KW-1185">Reference proteome</keyword>
<evidence type="ECO:0000259" key="2">
    <source>
        <dbReference type="Pfam" id="PF26616"/>
    </source>
</evidence>
<dbReference type="Gene3D" id="1.20.58.340">
    <property type="entry name" value="Magnesium transport protein CorA, transmembrane region"/>
    <property type="match status" value="1"/>
</dbReference>
<keyword evidence="1" id="KW-0812">Transmembrane</keyword>
<gene>
    <name evidence="3" type="ORF">K444DRAFT_528636</name>
</gene>
<dbReference type="Proteomes" id="UP000235371">
    <property type="component" value="Unassembled WGS sequence"/>
</dbReference>
<keyword evidence="1" id="KW-0472">Membrane</keyword>
<dbReference type="STRING" id="1095630.A0A2J6TAY5"/>
<dbReference type="EMBL" id="KZ613791">
    <property type="protein sequence ID" value="PMD60143.1"/>
    <property type="molecule type" value="Genomic_DNA"/>
</dbReference>
<feature type="transmembrane region" description="Helical" evidence="1">
    <location>
        <begin position="443"/>
        <end position="463"/>
    </location>
</feature>
<feature type="transmembrane region" description="Helical" evidence="1">
    <location>
        <begin position="401"/>
        <end position="423"/>
    </location>
</feature>
<dbReference type="Pfam" id="PF26616">
    <property type="entry name" value="CorA-like"/>
    <property type="match status" value="1"/>
</dbReference>
<accession>A0A2J6TAY5</accession>
<dbReference type="AlphaFoldDB" id="A0A2J6TAY5"/>
<protein>
    <recommendedName>
        <fullName evidence="2">CorA-like transporter domain-containing protein</fullName>
    </recommendedName>
</protein>
<dbReference type="InterPro" id="IPR058257">
    <property type="entry name" value="CorA-like_dom"/>
</dbReference>
<dbReference type="RefSeq" id="XP_024737047.1">
    <property type="nucleotide sequence ID" value="XM_024874742.1"/>
</dbReference>
<evidence type="ECO:0000256" key="1">
    <source>
        <dbReference type="SAM" id="Phobius"/>
    </source>
</evidence>
<feature type="domain" description="CorA-like transporter" evidence="2">
    <location>
        <begin position="11"/>
        <end position="267"/>
    </location>
</feature>
<name>A0A2J6TAY5_9HELO</name>
<sequence length="537" mass="61606">MISFSSLDDMRTIRMKVDEKAHDLFKEKPGQAPLTVTRILNSQEANAKPFEKDRKVLNLSDIKRLRNESKDVSQIFTINQDRSWTTLNTSREIFESFMSTYEIMPPFWRYMFTFGRKSEENEFEFPRFGQRQSRNPKSNSIIQGRFNFFSYMLRRVELKNREVAEGDSPWSIRQTGVYYRLEPKTNVCETLQQEQNKTSPVECRSTFLLISPSENVDLQFAECLKQTTSAGEALLSVWNTHRILVADSLRGWMDYMAYLEQRLKHQATTVGVDKVNFSPLTDFKIDFEDRQELKIIEDYILDLQVILPGVLDSITGVRNQCRAHLLSSDHRGEEGHEMEAILGELNEYIGEVTMHIERAKNLKDKAKATAQLLSDLLSYEENVALKGLATETQERSTKDAAAVKILTVITLIYLPTTIVANFFSTQFVQTGSDGRMRVSNKVWLLAAISVPMTFFTILLWWGWVHFTKVEPTVDPEQPGIVTLQRAHSFRSIVSAKKKQKDLESGLSFPTQSSRATTFRHAANVPTWSSDATTVKAE</sequence>
<proteinExistence type="predicted"/>
<organism evidence="3 4">
    <name type="scientific">Hyaloscypha bicolor E</name>
    <dbReference type="NCBI Taxonomy" id="1095630"/>
    <lineage>
        <taxon>Eukaryota</taxon>
        <taxon>Fungi</taxon>
        <taxon>Dikarya</taxon>
        <taxon>Ascomycota</taxon>
        <taxon>Pezizomycotina</taxon>
        <taxon>Leotiomycetes</taxon>
        <taxon>Helotiales</taxon>
        <taxon>Hyaloscyphaceae</taxon>
        <taxon>Hyaloscypha</taxon>
        <taxon>Hyaloscypha bicolor</taxon>
    </lineage>
</organism>
<evidence type="ECO:0000313" key="4">
    <source>
        <dbReference type="Proteomes" id="UP000235371"/>
    </source>
</evidence>
<dbReference type="OrthoDB" id="5396681at2759"/>
<keyword evidence="1" id="KW-1133">Transmembrane helix</keyword>
<dbReference type="InParanoid" id="A0A2J6TAY5"/>
<reference evidence="3 4" key="1">
    <citation type="submission" date="2016-04" db="EMBL/GenBank/DDBJ databases">
        <title>A degradative enzymes factory behind the ericoid mycorrhizal symbiosis.</title>
        <authorList>
            <consortium name="DOE Joint Genome Institute"/>
            <person name="Martino E."/>
            <person name="Morin E."/>
            <person name="Grelet G."/>
            <person name="Kuo A."/>
            <person name="Kohler A."/>
            <person name="Daghino S."/>
            <person name="Barry K."/>
            <person name="Choi C."/>
            <person name="Cichocki N."/>
            <person name="Clum A."/>
            <person name="Copeland A."/>
            <person name="Hainaut M."/>
            <person name="Haridas S."/>
            <person name="Labutti K."/>
            <person name="Lindquist E."/>
            <person name="Lipzen A."/>
            <person name="Khouja H.-R."/>
            <person name="Murat C."/>
            <person name="Ohm R."/>
            <person name="Olson A."/>
            <person name="Spatafora J."/>
            <person name="Veneault-Fourrey C."/>
            <person name="Henrissat B."/>
            <person name="Grigoriev I."/>
            <person name="Martin F."/>
            <person name="Perotto S."/>
        </authorList>
    </citation>
    <scope>NUCLEOTIDE SEQUENCE [LARGE SCALE GENOMIC DNA]</scope>
    <source>
        <strain evidence="3 4">E</strain>
    </source>
</reference>
<dbReference type="GeneID" id="36582822"/>